<evidence type="ECO:0000313" key="2">
    <source>
        <dbReference type="Proteomes" id="UP000262878"/>
    </source>
</evidence>
<accession>A0A348WLK8</accession>
<reference evidence="1 2" key="1">
    <citation type="journal article" date="2018" name="Nat. Biotechnol.">
        <title>A standardized bacterial taxonomy based on genome phylogeny substantially revises the tree of life.</title>
        <authorList>
            <person name="Parks D.H."/>
            <person name="Chuvochina M."/>
            <person name="Waite D.W."/>
            <person name="Rinke C."/>
            <person name="Skarshewski A."/>
            <person name="Chaumeil P.A."/>
            <person name="Hugenholtz P."/>
        </authorList>
    </citation>
    <scope>NUCLEOTIDE SEQUENCE [LARGE SCALE GENOMIC DNA]</scope>
    <source>
        <strain evidence="1">UBA9360</strain>
    </source>
</reference>
<protein>
    <submittedName>
        <fullName evidence="1">Uncharacterized protein</fullName>
    </submittedName>
</protein>
<proteinExistence type="predicted"/>
<organism evidence="1 2">
    <name type="scientific">Idiomarina baltica</name>
    <dbReference type="NCBI Taxonomy" id="190892"/>
    <lineage>
        <taxon>Bacteria</taxon>
        <taxon>Pseudomonadati</taxon>
        <taxon>Pseudomonadota</taxon>
        <taxon>Gammaproteobacteria</taxon>
        <taxon>Alteromonadales</taxon>
        <taxon>Idiomarinaceae</taxon>
        <taxon>Idiomarina</taxon>
    </lineage>
</organism>
<name>A0A348WLK8_9GAMM</name>
<dbReference type="AlphaFoldDB" id="A0A348WLK8"/>
<gene>
    <name evidence="1" type="ORF">DCR58_01400</name>
</gene>
<evidence type="ECO:0000313" key="1">
    <source>
        <dbReference type="EMBL" id="HAR55420.1"/>
    </source>
</evidence>
<comment type="caution">
    <text evidence="1">The sequence shown here is derived from an EMBL/GenBank/DDBJ whole genome shotgun (WGS) entry which is preliminary data.</text>
</comment>
<sequence>MANAIQVVNDNTFKLKARGNEYTLVKEGDQWAMYVVNASVRAWNNGFAIPKYFDSLEQVEAKYKSWKGISLLLCNNGC</sequence>
<dbReference type="EMBL" id="DMUP01000033">
    <property type="protein sequence ID" value="HAR55420.1"/>
    <property type="molecule type" value="Genomic_DNA"/>
</dbReference>
<dbReference type="Proteomes" id="UP000262878">
    <property type="component" value="Unassembled WGS sequence"/>
</dbReference>